<gene>
    <name evidence="1" type="ORF">UT42_C0043G0007</name>
</gene>
<evidence type="ECO:0000313" key="1">
    <source>
        <dbReference type="EMBL" id="KKR13626.1"/>
    </source>
</evidence>
<protein>
    <recommendedName>
        <fullName evidence="3">Resolvase HTH domain-containing protein</fullName>
    </recommendedName>
</protein>
<dbReference type="EMBL" id="LBWS01000043">
    <property type="protein sequence ID" value="KKR13626.1"/>
    <property type="molecule type" value="Genomic_DNA"/>
</dbReference>
<accession>A0A0G0NLG1</accession>
<dbReference type="PATRIC" id="fig|1618634.3.peg.480"/>
<proteinExistence type="predicted"/>
<dbReference type="Proteomes" id="UP000034048">
    <property type="component" value="Unassembled WGS sequence"/>
</dbReference>
<dbReference type="AlphaFoldDB" id="A0A0G0NLG1"/>
<organism evidence="1 2">
    <name type="scientific">Candidatus Falkowbacteria bacterium GW2011_GWA2_39_24</name>
    <dbReference type="NCBI Taxonomy" id="1618634"/>
    <lineage>
        <taxon>Bacteria</taxon>
        <taxon>Candidatus Falkowiibacteriota</taxon>
    </lineage>
</organism>
<sequence length="218" mass="25906">MKQAELLKKGIALRQKGYSLREISELLHVAKSTTSLWFRQVQISRSGKTRLKNIADQARQKASQTCKRKRLQRWQKVADRTMVFEKGLVNYNIDQCKLILAMLYWGEGYKNGRSVTFMNSDPNMIKIYLFLFRKCFKINKDKLRAVIHLHEYHDQIKMIDYWSKITHIGKDKIKIYKKEHTGIRKKENYPGCISIRYNNAVIFDEVMLIINRFQKAIK</sequence>
<comment type="caution">
    <text evidence="1">The sequence shown here is derived from an EMBL/GenBank/DDBJ whole genome shotgun (WGS) entry which is preliminary data.</text>
</comment>
<reference evidence="1 2" key="1">
    <citation type="journal article" date="2015" name="Nature">
        <title>rRNA introns, odd ribosomes, and small enigmatic genomes across a large radiation of phyla.</title>
        <authorList>
            <person name="Brown C.T."/>
            <person name="Hug L.A."/>
            <person name="Thomas B.C."/>
            <person name="Sharon I."/>
            <person name="Castelle C.J."/>
            <person name="Singh A."/>
            <person name="Wilkins M.J."/>
            <person name="Williams K.H."/>
            <person name="Banfield J.F."/>
        </authorList>
    </citation>
    <scope>NUCLEOTIDE SEQUENCE [LARGE SCALE GENOMIC DNA]</scope>
</reference>
<evidence type="ECO:0000313" key="2">
    <source>
        <dbReference type="Proteomes" id="UP000034048"/>
    </source>
</evidence>
<evidence type="ECO:0008006" key="3">
    <source>
        <dbReference type="Google" id="ProtNLM"/>
    </source>
</evidence>
<name>A0A0G0NLG1_9BACT</name>